<dbReference type="AlphaFoldDB" id="A0A1Y1JYY2"/>
<dbReference type="Gene3D" id="2.60.120.620">
    <property type="entry name" value="q2cbj1_9rhob like domain"/>
    <property type="match status" value="1"/>
</dbReference>
<name>A0A1Y1JYY2_PHOPY</name>
<dbReference type="InterPro" id="IPR006620">
    <property type="entry name" value="Pro_4_hyd_alph"/>
</dbReference>
<dbReference type="PANTHER" id="PTHR10730:SF45">
    <property type="entry name" value="PROCOLLAGEN-LYSINE,2-OXOGLUTARATE 5-DIOXYGENASE"/>
    <property type="match status" value="1"/>
</dbReference>
<dbReference type="GO" id="GO:0031418">
    <property type="term" value="F:L-ascorbic acid binding"/>
    <property type="evidence" value="ECO:0007669"/>
    <property type="project" value="InterPro"/>
</dbReference>
<keyword evidence="6" id="KW-0408">Iron</keyword>
<feature type="domain" description="Fe2OG dioxygenase" evidence="8">
    <location>
        <begin position="646"/>
        <end position="739"/>
    </location>
</feature>
<dbReference type="InterPro" id="IPR050757">
    <property type="entry name" value="Collagen_mod_GT25"/>
</dbReference>
<organism evidence="9">
    <name type="scientific">Photinus pyralis</name>
    <name type="common">Common eastern firefly</name>
    <name type="synonym">Lampyris pyralis</name>
    <dbReference type="NCBI Taxonomy" id="7054"/>
    <lineage>
        <taxon>Eukaryota</taxon>
        <taxon>Metazoa</taxon>
        <taxon>Ecdysozoa</taxon>
        <taxon>Arthropoda</taxon>
        <taxon>Hexapoda</taxon>
        <taxon>Insecta</taxon>
        <taxon>Pterygota</taxon>
        <taxon>Neoptera</taxon>
        <taxon>Endopterygota</taxon>
        <taxon>Coleoptera</taxon>
        <taxon>Polyphaga</taxon>
        <taxon>Elateriformia</taxon>
        <taxon>Elateroidea</taxon>
        <taxon>Lampyridae</taxon>
        <taxon>Lampyrinae</taxon>
        <taxon>Photinus</taxon>
    </lineage>
</organism>
<dbReference type="InterPro" id="IPR057589">
    <property type="entry name" value="GT_PLOD"/>
</dbReference>
<evidence type="ECO:0000259" key="8">
    <source>
        <dbReference type="PROSITE" id="PS51471"/>
    </source>
</evidence>
<evidence type="ECO:0000256" key="4">
    <source>
        <dbReference type="ARBA" id="ARBA00022964"/>
    </source>
</evidence>
<evidence type="ECO:0000256" key="2">
    <source>
        <dbReference type="ARBA" id="ARBA00022723"/>
    </source>
</evidence>
<dbReference type="SMART" id="SM00702">
    <property type="entry name" value="P4Hc"/>
    <property type="match status" value="1"/>
</dbReference>
<dbReference type="Pfam" id="PF03171">
    <property type="entry name" value="2OG-FeII_Oxy"/>
    <property type="match status" value="1"/>
</dbReference>
<keyword evidence="5" id="KW-0560">Oxidoreductase</keyword>
<dbReference type="PROSITE" id="PS51471">
    <property type="entry name" value="FE2OG_OXY"/>
    <property type="match status" value="1"/>
</dbReference>
<dbReference type="GO" id="GO:0005783">
    <property type="term" value="C:endoplasmic reticulum"/>
    <property type="evidence" value="ECO:0007669"/>
    <property type="project" value="TreeGrafter"/>
</dbReference>
<evidence type="ECO:0000256" key="1">
    <source>
        <dbReference type="ARBA" id="ARBA00001961"/>
    </source>
</evidence>
<proteinExistence type="predicted"/>
<keyword evidence="7" id="KW-0325">Glycoprotein</keyword>
<evidence type="ECO:0000256" key="6">
    <source>
        <dbReference type="ARBA" id="ARBA00023004"/>
    </source>
</evidence>
<keyword evidence="3" id="KW-0732">Signal</keyword>
<dbReference type="InterPro" id="IPR005123">
    <property type="entry name" value="Oxoglu/Fe-dep_dioxygenase_dom"/>
</dbReference>
<keyword evidence="4" id="KW-0223">Dioxygenase</keyword>
<keyword evidence="2" id="KW-0479">Metal-binding</keyword>
<dbReference type="Pfam" id="PF25342">
    <property type="entry name" value="GT_PLOD"/>
    <property type="match status" value="1"/>
</dbReference>
<evidence type="ECO:0000256" key="3">
    <source>
        <dbReference type="ARBA" id="ARBA00022729"/>
    </source>
</evidence>
<dbReference type="InterPro" id="IPR044861">
    <property type="entry name" value="IPNS-like_FE2OG_OXY"/>
</dbReference>
<evidence type="ECO:0000256" key="7">
    <source>
        <dbReference type="ARBA" id="ARBA00023180"/>
    </source>
</evidence>
<dbReference type="GO" id="GO:0005506">
    <property type="term" value="F:iron ion binding"/>
    <property type="evidence" value="ECO:0007669"/>
    <property type="project" value="InterPro"/>
</dbReference>
<comment type="cofactor">
    <cofactor evidence="1">
        <name>L-ascorbate</name>
        <dbReference type="ChEBI" id="CHEBI:38290"/>
    </cofactor>
</comment>
<dbReference type="PANTHER" id="PTHR10730">
    <property type="entry name" value="PROCOLLAGEN-LYSINE,2-OXOGLUTARATE 5-DIOXYGENASE/GLYCOSYLTRANSFERASE 25 FAMILY MEMBER"/>
    <property type="match status" value="1"/>
</dbReference>
<evidence type="ECO:0000256" key="5">
    <source>
        <dbReference type="ARBA" id="ARBA00023002"/>
    </source>
</evidence>
<reference evidence="9" key="1">
    <citation type="journal article" date="2016" name="Sci. Rep.">
        <title>Molecular characterization of firefly nuptial gifts: a multi-omics approach sheds light on postcopulatory sexual selection.</title>
        <authorList>
            <person name="Al-Wathiqui N."/>
            <person name="Fallon T.R."/>
            <person name="South A."/>
            <person name="Weng J.K."/>
            <person name="Lewis S.M."/>
        </authorList>
    </citation>
    <scope>NUCLEOTIDE SEQUENCE</scope>
</reference>
<evidence type="ECO:0000313" key="9">
    <source>
        <dbReference type="EMBL" id="JAV52990.1"/>
    </source>
</evidence>
<dbReference type="EMBL" id="GEZM01100150">
    <property type="protein sequence ID" value="JAV52990.1"/>
    <property type="molecule type" value="Transcribed_RNA"/>
</dbReference>
<protein>
    <recommendedName>
        <fullName evidence="8">Fe2OG dioxygenase domain-containing protein</fullName>
    </recommendedName>
</protein>
<accession>A0A1Y1JYY2</accession>
<sequence length="739" mass="85555">MTPKVVFSIFRLNILILIFIFLLNVNGREIDDTLVFTVATSETDGFLRYMRSAIEYGIKPVVLGLGENWKGGENIRYRPGGGWKVNLLKKALEPYKDDSNRIVLFTDGYDVMFLSDLSAIIDKFKKTEARVLFGAESSCWPDADLESLYPPVTSGKRFLNSGLYIGYVPDIYKLLTYAPLKDEGDDQLYFTHAYVDDKLRNELNFKLDSNSEIFQNLNGAINEIELYHNTEKEYTEFKLKNVVSHTEPLVIHGNGFSKTKLNALGNYLARAWTPEEECKHCRWGHIDLEKTQDANMPTVLLAIFIENPTPFVEEFFQKIGDLEYPKQRIHVLIHNAVKYHIPHVQQFVEASGSKYLSLKQITPDDGITEWNARDLSLDLCVQKECDMYFAVDSIAHLDNPHTLRLLIEQNRTVVAPLLVRPEKAWSNFWGALTRDGFYARSHDYLDIVYNKKRGLWNVPFINTCYLVNGTLLKKHDRTKITFVRDNLDADMAFCGNLNDLDVFLYVSNRVEFGHLINTDTFDVTRTTPEMYQIFENGRDWAARYIHPEYPETFNPDKKPLQPCPDVYWVPIVTRRFCKDLISMMEAFGKWSDGTNEDNRLTGGYEAVPTRDIHMNQVGWEPHWMQFLQKWVRPIQEHIFTGYFHDPPRSLMNFVVRYKPGEQPSLRPHHDSSTYTINIALNEVGKDYEGGGCRFIRYNCSVTDTKPGWLIMHPGRLTHYHEGLLVTKGVRYIMISFVDP</sequence>
<dbReference type="GO" id="GO:0008475">
    <property type="term" value="F:procollagen-lysine 5-dioxygenase activity"/>
    <property type="evidence" value="ECO:0007669"/>
    <property type="project" value="TreeGrafter"/>
</dbReference>